<keyword evidence="3" id="KW-1185">Reference proteome</keyword>
<feature type="compositionally biased region" description="Polar residues" evidence="1">
    <location>
        <begin position="1"/>
        <end position="10"/>
    </location>
</feature>
<protein>
    <submittedName>
        <fullName evidence="2">Uncharacterized protein</fullName>
    </submittedName>
</protein>
<feature type="region of interest" description="Disordered" evidence="1">
    <location>
        <begin position="151"/>
        <end position="175"/>
    </location>
</feature>
<reference evidence="2" key="1">
    <citation type="journal article" date="2019" name="Plant J.">
        <title>Chlorella vulgaris genome assembly and annotation reveals the molecular basis for metabolic acclimation to high light conditions.</title>
        <authorList>
            <person name="Cecchin M."/>
            <person name="Marcolungo L."/>
            <person name="Rossato M."/>
            <person name="Girolomoni L."/>
            <person name="Cosentino E."/>
            <person name="Cuine S."/>
            <person name="Li-Beisson Y."/>
            <person name="Delledonne M."/>
            <person name="Ballottari M."/>
        </authorList>
    </citation>
    <scope>NUCLEOTIDE SEQUENCE</scope>
    <source>
        <strain evidence="2">211/11P</strain>
    </source>
</reference>
<evidence type="ECO:0000256" key="1">
    <source>
        <dbReference type="SAM" id="MobiDB-lite"/>
    </source>
</evidence>
<evidence type="ECO:0000313" key="3">
    <source>
        <dbReference type="Proteomes" id="UP001055712"/>
    </source>
</evidence>
<feature type="region of interest" description="Disordered" evidence="1">
    <location>
        <begin position="67"/>
        <end position="116"/>
    </location>
</feature>
<comment type="caution">
    <text evidence="2">The sequence shown here is derived from an EMBL/GenBank/DDBJ whole genome shotgun (WGS) entry which is preliminary data.</text>
</comment>
<dbReference type="EMBL" id="SIDB01000005">
    <property type="protein sequence ID" value="KAI3432806.1"/>
    <property type="molecule type" value="Genomic_DNA"/>
</dbReference>
<reference evidence="2" key="2">
    <citation type="submission" date="2020-11" db="EMBL/GenBank/DDBJ databases">
        <authorList>
            <person name="Cecchin M."/>
            <person name="Marcolungo L."/>
            <person name="Rossato M."/>
            <person name="Girolomoni L."/>
            <person name="Cosentino E."/>
            <person name="Cuine S."/>
            <person name="Li-Beisson Y."/>
            <person name="Delledonne M."/>
            <person name="Ballottari M."/>
        </authorList>
    </citation>
    <scope>NUCLEOTIDE SEQUENCE</scope>
    <source>
        <strain evidence="2">211/11P</strain>
        <tissue evidence="2">Whole cell</tissue>
    </source>
</reference>
<gene>
    <name evidence="2" type="ORF">D9Q98_010389</name>
</gene>
<feature type="compositionally biased region" description="Low complexity" evidence="1">
    <location>
        <begin position="14"/>
        <end position="23"/>
    </location>
</feature>
<name>A0A9D4YYH2_CHLVU</name>
<dbReference type="Proteomes" id="UP001055712">
    <property type="component" value="Unassembled WGS sequence"/>
</dbReference>
<evidence type="ECO:0000313" key="2">
    <source>
        <dbReference type="EMBL" id="KAI3432806.1"/>
    </source>
</evidence>
<sequence>MCTVRQSPPHRTQRTTAGTTGRSRPFDRPPRPPRSFSLALPSFNVTDKTDCWVGALPVGEMVSGWPRASRRAHQARDRGQAAASKVGSSPAEVKLPASTRAWTRQERPPQAAANSTASADLCAAGASVPPLSHSSADELAHHTCLLVWRSGVPRHRGPPSRARHSPAIIGCKNVA</sequence>
<feature type="region of interest" description="Disordered" evidence="1">
    <location>
        <begin position="1"/>
        <end position="38"/>
    </location>
</feature>
<accession>A0A9D4YYH2</accession>
<proteinExistence type="predicted"/>
<dbReference type="AlphaFoldDB" id="A0A9D4YYH2"/>
<feature type="compositionally biased region" description="Basic residues" evidence="1">
    <location>
        <begin position="152"/>
        <end position="164"/>
    </location>
</feature>
<organism evidence="2 3">
    <name type="scientific">Chlorella vulgaris</name>
    <name type="common">Green alga</name>
    <dbReference type="NCBI Taxonomy" id="3077"/>
    <lineage>
        <taxon>Eukaryota</taxon>
        <taxon>Viridiplantae</taxon>
        <taxon>Chlorophyta</taxon>
        <taxon>core chlorophytes</taxon>
        <taxon>Trebouxiophyceae</taxon>
        <taxon>Chlorellales</taxon>
        <taxon>Chlorellaceae</taxon>
        <taxon>Chlorella clade</taxon>
        <taxon>Chlorella</taxon>
    </lineage>
</organism>